<name>A0A9D4JGE7_DREPO</name>
<reference evidence="1" key="1">
    <citation type="journal article" date="2019" name="bioRxiv">
        <title>The Genome of the Zebra Mussel, Dreissena polymorpha: A Resource for Invasive Species Research.</title>
        <authorList>
            <person name="McCartney M.A."/>
            <person name="Auch B."/>
            <person name="Kono T."/>
            <person name="Mallez S."/>
            <person name="Zhang Y."/>
            <person name="Obille A."/>
            <person name="Becker A."/>
            <person name="Abrahante J.E."/>
            <person name="Garbe J."/>
            <person name="Badalamenti J.P."/>
            <person name="Herman A."/>
            <person name="Mangelson H."/>
            <person name="Liachko I."/>
            <person name="Sullivan S."/>
            <person name="Sone E.D."/>
            <person name="Koren S."/>
            <person name="Silverstein K.A.T."/>
            <person name="Beckman K.B."/>
            <person name="Gohl D.M."/>
        </authorList>
    </citation>
    <scope>NUCLEOTIDE SEQUENCE</scope>
    <source>
        <strain evidence="1">Duluth1</strain>
        <tissue evidence="1">Whole animal</tissue>
    </source>
</reference>
<accession>A0A9D4JGE7</accession>
<keyword evidence="2" id="KW-1185">Reference proteome</keyword>
<protein>
    <submittedName>
        <fullName evidence="1">Uncharacterized protein</fullName>
    </submittedName>
</protein>
<proteinExistence type="predicted"/>
<organism evidence="1 2">
    <name type="scientific">Dreissena polymorpha</name>
    <name type="common">Zebra mussel</name>
    <name type="synonym">Mytilus polymorpha</name>
    <dbReference type="NCBI Taxonomy" id="45954"/>
    <lineage>
        <taxon>Eukaryota</taxon>
        <taxon>Metazoa</taxon>
        <taxon>Spiralia</taxon>
        <taxon>Lophotrochozoa</taxon>
        <taxon>Mollusca</taxon>
        <taxon>Bivalvia</taxon>
        <taxon>Autobranchia</taxon>
        <taxon>Heteroconchia</taxon>
        <taxon>Euheterodonta</taxon>
        <taxon>Imparidentia</taxon>
        <taxon>Neoheterodontei</taxon>
        <taxon>Myida</taxon>
        <taxon>Dreissenoidea</taxon>
        <taxon>Dreissenidae</taxon>
        <taxon>Dreissena</taxon>
    </lineage>
</organism>
<comment type="caution">
    <text evidence="1">The sequence shown here is derived from an EMBL/GenBank/DDBJ whole genome shotgun (WGS) entry which is preliminary data.</text>
</comment>
<dbReference type="Proteomes" id="UP000828390">
    <property type="component" value="Unassembled WGS sequence"/>
</dbReference>
<evidence type="ECO:0000313" key="1">
    <source>
        <dbReference type="EMBL" id="KAH3807783.1"/>
    </source>
</evidence>
<dbReference type="EMBL" id="JAIWYP010000006">
    <property type="protein sequence ID" value="KAH3807783.1"/>
    <property type="molecule type" value="Genomic_DNA"/>
</dbReference>
<dbReference type="AlphaFoldDB" id="A0A9D4JGE7"/>
<gene>
    <name evidence="1" type="ORF">DPMN_136131</name>
</gene>
<reference evidence="1" key="2">
    <citation type="submission" date="2020-11" db="EMBL/GenBank/DDBJ databases">
        <authorList>
            <person name="McCartney M.A."/>
            <person name="Auch B."/>
            <person name="Kono T."/>
            <person name="Mallez S."/>
            <person name="Becker A."/>
            <person name="Gohl D.M."/>
            <person name="Silverstein K.A.T."/>
            <person name="Koren S."/>
            <person name="Bechman K.B."/>
            <person name="Herman A."/>
            <person name="Abrahante J.E."/>
            <person name="Garbe J."/>
        </authorList>
    </citation>
    <scope>NUCLEOTIDE SEQUENCE</scope>
    <source>
        <strain evidence="1">Duluth1</strain>
        <tissue evidence="1">Whole animal</tissue>
    </source>
</reference>
<evidence type="ECO:0000313" key="2">
    <source>
        <dbReference type="Proteomes" id="UP000828390"/>
    </source>
</evidence>
<sequence>MLRYLLLRLRHVTVPSLQRYSACRKSNLQPWRFRFTIVAFWTLIATTTKCLRETPDRVHRRILPQNRRDICSHAPVVRIIQTLGAIFKIRRKKFVEIHGRLHQAWDDYEEEKLSTTDLLRTISHINVLGPSTAVHHV</sequence>